<comment type="caution">
    <text evidence="3">The sequence shown here is derived from an EMBL/GenBank/DDBJ whole genome shotgun (WGS) entry which is preliminary data.</text>
</comment>
<feature type="domain" description="SGNH hydrolase-type esterase" evidence="2">
    <location>
        <begin position="49"/>
        <end position="240"/>
    </location>
</feature>
<dbReference type="PANTHER" id="PTHR30383">
    <property type="entry name" value="THIOESTERASE 1/PROTEASE 1/LYSOPHOSPHOLIPASE L1"/>
    <property type="match status" value="1"/>
</dbReference>
<accession>A0ABW5S7P6</accession>
<evidence type="ECO:0000313" key="4">
    <source>
        <dbReference type="Proteomes" id="UP001597399"/>
    </source>
</evidence>
<keyword evidence="4" id="KW-1185">Reference proteome</keyword>
<evidence type="ECO:0000313" key="3">
    <source>
        <dbReference type="EMBL" id="MFD2695177.1"/>
    </source>
</evidence>
<gene>
    <name evidence="3" type="ORF">ACFSUE_16340</name>
</gene>
<dbReference type="Gene3D" id="3.40.50.1110">
    <property type="entry name" value="SGNH hydrolase"/>
    <property type="match status" value="1"/>
</dbReference>
<dbReference type="InterPro" id="IPR013830">
    <property type="entry name" value="SGNH_hydro"/>
</dbReference>
<dbReference type="SUPFAM" id="SSF52266">
    <property type="entry name" value="SGNH hydrolase"/>
    <property type="match status" value="1"/>
</dbReference>
<keyword evidence="1" id="KW-0472">Membrane</keyword>
<dbReference type="Proteomes" id="UP001597399">
    <property type="component" value="Unassembled WGS sequence"/>
</dbReference>
<evidence type="ECO:0000256" key="1">
    <source>
        <dbReference type="SAM" id="Phobius"/>
    </source>
</evidence>
<keyword evidence="1" id="KW-1133">Transmembrane helix</keyword>
<dbReference type="Pfam" id="PF13472">
    <property type="entry name" value="Lipase_GDSL_2"/>
    <property type="match status" value="1"/>
</dbReference>
<proteinExistence type="predicted"/>
<dbReference type="InterPro" id="IPR051532">
    <property type="entry name" value="Ester_Hydrolysis_Enzymes"/>
</dbReference>
<organism evidence="3 4">
    <name type="scientific">Sporolactobacillus shoreicorticis</name>
    <dbReference type="NCBI Taxonomy" id="1923877"/>
    <lineage>
        <taxon>Bacteria</taxon>
        <taxon>Bacillati</taxon>
        <taxon>Bacillota</taxon>
        <taxon>Bacilli</taxon>
        <taxon>Bacillales</taxon>
        <taxon>Sporolactobacillaceae</taxon>
        <taxon>Sporolactobacillus</taxon>
    </lineage>
</organism>
<dbReference type="PANTHER" id="PTHR30383:SF27">
    <property type="entry name" value="SPORE GERMINATION LIPASE LIPC"/>
    <property type="match status" value="1"/>
</dbReference>
<sequence length="259" mass="29725">MQAIKKRVIYSVVALLAVIVISIPLFFLYFEKSTTPQKKPELLNYKIVALGDSLTEGIGDLENQGYVGATYKALKKKKNVKHVIIRDLGHQGDTSSDLLKKLKQPKFIESIKESNTVFLTIGGNDLVHVFKQHFLNLRQSDFTNQRKIFSSNLKKILHEIRQLNPDAPIYYFGLYNPFEDYLGKANKDFVPILNEWNANSKQIGKNFEPISFVPTSDLFKGKTDSLLYDDHFHPNKEGYAKMSQRLLQYINKSNANKQH</sequence>
<evidence type="ECO:0000259" key="2">
    <source>
        <dbReference type="Pfam" id="PF13472"/>
    </source>
</evidence>
<protein>
    <submittedName>
        <fullName evidence="3">GDSL-type esterase/lipase family protein</fullName>
    </submittedName>
</protein>
<dbReference type="InterPro" id="IPR036514">
    <property type="entry name" value="SGNH_hydro_sf"/>
</dbReference>
<keyword evidence="1" id="KW-0812">Transmembrane</keyword>
<name>A0ABW5S7P6_9BACL</name>
<dbReference type="RefSeq" id="WP_253060817.1">
    <property type="nucleotide sequence ID" value="NZ_JAMXWM010000007.1"/>
</dbReference>
<reference evidence="4" key="1">
    <citation type="journal article" date="2019" name="Int. J. Syst. Evol. Microbiol.">
        <title>The Global Catalogue of Microorganisms (GCM) 10K type strain sequencing project: providing services to taxonomists for standard genome sequencing and annotation.</title>
        <authorList>
            <consortium name="The Broad Institute Genomics Platform"/>
            <consortium name="The Broad Institute Genome Sequencing Center for Infectious Disease"/>
            <person name="Wu L."/>
            <person name="Ma J."/>
        </authorList>
    </citation>
    <scope>NUCLEOTIDE SEQUENCE [LARGE SCALE GENOMIC DNA]</scope>
    <source>
        <strain evidence="4">TISTR 2466</strain>
    </source>
</reference>
<dbReference type="EMBL" id="JBHUMQ010000039">
    <property type="protein sequence ID" value="MFD2695177.1"/>
    <property type="molecule type" value="Genomic_DNA"/>
</dbReference>
<feature type="transmembrane region" description="Helical" evidence="1">
    <location>
        <begin position="7"/>
        <end position="30"/>
    </location>
</feature>